<dbReference type="RefSeq" id="WP_066595269.1">
    <property type="nucleotide sequence ID" value="NZ_CAJTBZ010000007.1"/>
</dbReference>
<dbReference type="EMBL" id="NHMP01000004">
    <property type="protein sequence ID" value="OXE47745.1"/>
    <property type="molecule type" value="Genomic_DNA"/>
</dbReference>
<dbReference type="GeneID" id="78362778"/>
<accession>A0A227KIQ5</accession>
<proteinExistence type="predicted"/>
<sequence length="77" mass="8940">MQVLINETGERRSLNMIDWMDEKDYSEALTMAVSSPGTFVFDPEQNLYCCSRATWEWWRSFLSGHNRYPEAKAALSA</sequence>
<dbReference type="Proteomes" id="UP000214610">
    <property type="component" value="Unassembled WGS sequence"/>
</dbReference>
<dbReference type="AlphaFoldDB" id="A0A227KIQ5"/>
<evidence type="ECO:0000313" key="1">
    <source>
        <dbReference type="EMBL" id="OXE47745.1"/>
    </source>
</evidence>
<organism evidence="1 2">
    <name type="scientific">Turicimonas muris</name>
    <dbReference type="NCBI Taxonomy" id="1796652"/>
    <lineage>
        <taxon>Bacteria</taxon>
        <taxon>Pseudomonadati</taxon>
        <taxon>Pseudomonadota</taxon>
        <taxon>Betaproteobacteria</taxon>
        <taxon>Burkholderiales</taxon>
        <taxon>Sutterellaceae</taxon>
        <taxon>Turicimonas</taxon>
    </lineage>
</organism>
<reference evidence="2" key="1">
    <citation type="submission" date="2017-05" db="EMBL/GenBank/DDBJ databases">
        <title>Improved OligoMM genomes.</title>
        <authorList>
            <person name="Garzetti D."/>
        </authorList>
    </citation>
    <scope>NUCLEOTIDE SEQUENCE [LARGE SCALE GENOMIC DNA]</scope>
    <source>
        <strain evidence="2">YL45</strain>
    </source>
</reference>
<name>A0A227KIQ5_9BURK</name>
<gene>
    <name evidence="1" type="ORF">ADH67_08175</name>
</gene>
<protein>
    <submittedName>
        <fullName evidence="1">Uncharacterized protein</fullName>
    </submittedName>
</protein>
<comment type="caution">
    <text evidence="1">The sequence shown here is derived from an EMBL/GenBank/DDBJ whole genome shotgun (WGS) entry which is preliminary data.</text>
</comment>
<keyword evidence="2" id="KW-1185">Reference proteome</keyword>
<evidence type="ECO:0000313" key="2">
    <source>
        <dbReference type="Proteomes" id="UP000214610"/>
    </source>
</evidence>